<evidence type="ECO:0000313" key="11">
    <source>
        <dbReference type="EMBL" id="GAQ82763.1"/>
    </source>
</evidence>
<dbReference type="FunFam" id="1.20.1740.10:FF:000047">
    <property type="entry name" value="Amino acid transporter AVT1A"/>
    <property type="match status" value="1"/>
</dbReference>
<feature type="transmembrane region" description="Helical" evidence="9">
    <location>
        <begin position="324"/>
        <end position="346"/>
    </location>
</feature>
<dbReference type="InterPro" id="IPR013057">
    <property type="entry name" value="AA_transpt_TM"/>
</dbReference>
<keyword evidence="5 9" id="KW-1133">Transmembrane helix</keyword>
<feature type="transmembrane region" description="Helical" evidence="9">
    <location>
        <begin position="212"/>
        <end position="235"/>
    </location>
</feature>
<proteinExistence type="inferred from homology"/>
<organism evidence="11 12">
    <name type="scientific">Klebsormidium nitens</name>
    <name type="common">Green alga</name>
    <name type="synonym">Ulothrix nitens</name>
    <dbReference type="NCBI Taxonomy" id="105231"/>
    <lineage>
        <taxon>Eukaryota</taxon>
        <taxon>Viridiplantae</taxon>
        <taxon>Streptophyta</taxon>
        <taxon>Klebsormidiophyceae</taxon>
        <taxon>Klebsormidiales</taxon>
        <taxon>Klebsormidiaceae</taxon>
        <taxon>Klebsormidium</taxon>
    </lineage>
</organism>
<evidence type="ECO:0000256" key="5">
    <source>
        <dbReference type="ARBA" id="ARBA00022989"/>
    </source>
</evidence>
<feature type="transmembrane region" description="Helical" evidence="9">
    <location>
        <begin position="186"/>
        <end position="206"/>
    </location>
</feature>
<keyword evidence="2" id="KW-0813">Transport</keyword>
<feature type="compositionally biased region" description="Acidic residues" evidence="8">
    <location>
        <begin position="23"/>
        <end position="41"/>
    </location>
</feature>
<feature type="transmembrane region" description="Helical" evidence="9">
    <location>
        <begin position="542"/>
        <end position="564"/>
    </location>
</feature>
<dbReference type="PANTHER" id="PTHR22950:SF692">
    <property type="entry name" value="TRANSMEMBRANE AMINO ACID TRANSPORTER FAMILY PROTEIN"/>
    <property type="match status" value="1"/>
</dbReference>
<feature type="transmembrane region" description="Helical" evidence="9">
    <location>
        <begin position="366"/>
        <end position="386"/>
    </location>
</feature>
<dbReference type="Proteomes" id="UP000054558">
    <property type="component" value="Unassembled WGS sequence"/>
</dbReference>
<evidence type="ECO:0000259" key="10">
    <source>
        <dbReference type="Pfam" id="PF01490"/>
    </source>
</evidence>
<dbReference type="STRING" id="105231.A0A1Y1HX88"/>
<dbReference type="AlphaFoldDB" id="A0A1Y1HX88"/>
<feature type="transmembrane region" description="Helical" evidence="9">
    <location>
        <begin position="443"/>
        <end position="467"/>
    </location>
</feature>
<evidence type="ECO:0000256" key="4">
    <source>
        <dbReference type="ARBA" id="ARBA00022970"/>
    </source>
</evidence>
<protein>
    <submittedName>
        <fullName evidence="11">Transmembrane amino acid transporter family protein</fullName>
    </submittedName>
</protein>
<reference evidence="11 12" key="1">
    <citation type="journal article" date="2014" name="Nat. Commun.">
        <title>Klebsormidium flaccidum genome reveals primary factors for plant terrestrial adaptation.</title>
        <authorList>
            <person name="Hori K."/>
            <person name="Maruyama F."/>
            <person name="Fujisawa T."/>
            <person name="Togashi T."/>
            <person name="Yamamoto N."/>
            <person name="Seo M."/>
            <person name="Sato S."/>
            <person name="Yamada T."/>
            <person name="Mori H."/>
            <person name="Tajima N."/>
            <person name="Moriyama T."/>
            <person name="Ikeuchi M."/>
            <person name="Watanabe M."/>
            <person name="Wada H."/>
            <person name="Kobayashi K."/>
            <person name="Saito M."/>
            <person name="Masuda T."/>
            <person name="Sasaki-Sekimoto Y."/>
            <person name="Mashiguchi K."/>
            <person name="Awai K."/>
            <person name="Shimojima M."/>
            <person name="Masuda S."/>
            <person name="Iwai M."/>
            <person name="Nobusawa T."/>
            <person name="Narise T."/>
            <person name="Kondo S."/>
            <person name="Saito H."/>
            <person name="Sato R."/>
            <person name="Murakawa M."/>
            <person name="Ihara Y."/>
            <person name="Oshima-Yamada Y."/>
            <person name="Ohtaka K."/>
            <person name="Satoh M."/>
            <person name="Sonobe K."/>
            <person name="Ishii M."/>
            <person name="Ohtani R."/>
            <person name="Kanamori-Sato M."/>
            <person name="Honoki R."/>
            <person name="Miyazaki D."/>
            <person name="Mochizuki H."/>
            <person name="Umetsu J."/>
            <person name="Higashi K."/>
            <person name="Shibata D."/>
            <person name="Kamiya Y."/>
            <person name="Sato N."/>
            <person name="Nakamura Y."/>
            <person name="Tabata S."/>
            <person name="Ida S."/>
            <person name="Kurokawa K."/>
            <person name="Ohta H."/>
        </authorList>
    </citation>
    <scope>NUCLEOTIDE SEQUENCE [LARGE SCALE GENOMIC DNA]</scope>
    <source>
        <strain evidence="11 12">NIES-2285</strain>
    </source>
</reference>
<name>A0A1Y1HX88_KLENI</name>
<comment type="subcellular location">
    <subcellularLocation>
        <location evidence="1">Membrane</location>
        <topology evidence="1">Multi-pass membrane protein</topology>
    </subcellularLocation>
</comment>
<dbReference type="PANTHER" id="PTHR22950">
    <property type="entry name" value="AMINO ACID TRANSPORTER"/>
    <property type="match status" value="1"/>
</dbReference>
<dbReference type="Pfam" id="PF01490">
    <property type="entry name" value="Aa_trans"/>
    <property type="match status" value="1"/>
</dbReference>
<dbReference type="GO" id="GO:0003333">
    <property type="term" value="P:amino acid transmembrane transport"/>
    <property type="evidence" value="ECO:0000318"/>
    <property type="project" value="GO_Central"/>
</dbReference>
<keyword evidence="6 9" id="KW-0472">Membrane</keyword>
<evidence type="ECO:0000256" key="2">
    <source>
        <dbReference type="ARBA" id="ARBA00022448"/>
    </source>
</evidence>
<feature type="region of interest" description="Disordered" evidence="8">
    <location>
        <begin position="1"/>
        <end position="70"/>
    </location>
</feature>
<keyword evidence="12" id="KW-1185">Reference proteome</keyword>
<evidence type="ECO:0000256" key="3">
    <source>
        <dbReference type="ARBA" id="ARBA00022692"/>
    </source>
</evidence>
<feature type="transmembrane region" description="Helical" evidence="9">
    <location>
        <begin position="256"/>
        <end position="278"/>
    </location>
</feature>
<feature type="transmembrane region" description="Helical" evidence="9">
    <location>
        <begin position="303"/>
        <end position="319"/>
    </location>
</feature>
<evidence type="ECO:0000256" key="8">
    <source>
        <dbReference type="SAM" id="MobiDB-lite"/>
    </source>
</evidence>
<keyword evidence="4" id="KW-0029">Amino-acid transport</keyword>
<evidence type="ECO:0000256" key="9">
    <source>
        <dbReference type="SAM" id="Phobius"/>
    </source>
</evidence>
<sequence length="585" mass="63128">MVGMTIPSGKGGPNSSRQHEFYFEQDDDEEVRPVEDDDPDAETTPLSSPSNSPKGRPETPVGHHWPQSYRASMDAYTGQSYRSALFSPHQSGANTPLSPFYARWNSTNSQQLDHTTSEPESALERAASPLLPEKPPSRIESDAQVPLPPLPIKSYDRLPSARSLPPDSRYFDPDEMNLGNSTFTQALFNGMNVLAGVGILSTPYGLLQGGWLSLGVLLLLAVCCCYTGVLLIRCLQSSPHVQTYPDIGEAAFGLTGRILISTLFYFEVYACCVEFLILEGDNLSSLFPGASVTVFGAPLESKTFFMLLTALAVLPTVWLKNLSLLSYISAAGVLAAILVVFAVAWIGEFDGIGFSQGGPLIRWGTLPVSVGLFGFCYSGHAVFPNIYNSLSNKSQFPLLLTITFAMCTLIYGGIAVTGFTMFGAETQSQITLNLPKQFLASKIAIWTTVVNPFTKFALTMTPVAMAVEELVPMSVSASSFVTLSYLIRTALVGSTILVALLVPFFGYVMAFIGSFLSMTVSVILPCACYLRIYGKRVSWLETIVCTSIMLLGCIAAGFGTWSAISGIAGSFHPHTPPGFVGKVPW</sequence>
<feature type="domain" description="Amino acid transporter transmembrane" evidence="10">
    <location>
        <begin position="180"/>
        <end position="561"/>
    </location>
</feature>
<dbReference type="OrthoDB" id="655540at2759"/>
<keyword evidence="3 9" id="KW-0812">Transmembrane</keyword>
<accession>A0A1Y1HX88</accession>
<feature type="transmembrane region" description="Helical" evidence="9">
    <location>
        <begin position="398"/>
        <end position="423"/>
    </location>
</feature>
<evidence type="ECO:0000313" key="12">
    <source>
        <dbReference type="Proteomes" id="UP000054558"/>
    </source>
</evidence>
<evidence type="ECO:0000256" key="6">
    <source>
        <dbReference type="ARBA" id="ARBA00023136"/>
    </source>
</evidence>
<comment type="similarity">
    <text evidence="7">Belongs to the amino acid/polyamine transporter 2 family. Amino acid/auxin permease (AAAP) (TC 2.A.18.5) subfamily.</text>
</comment>
<dbReference type="GO" id="GO:0005774">
    <property type="term" value="C:vacuolar membrane"/>
    <property type="evidence" value="ECO:0000318"/>
    <property type="project" value="GO_Central"/>
</dbReference>
<feature type="transmembrane region" description="Helical" evidence="9">
    <location>
        <begin position="508"/>
        <end position="530"/>
    </location>
</feature>
<feature type="transmembrane region" description="Helical" evidence="9">
    <location>
        <begin position="479"/>
        <end position="502"/>
    </location>
</feature>
<evidence type="ECO:0000256" key="7">
    <source>
        <dbReference type="ARBA" id="ARBA00049662"/>
    </source>
</evidence>
<evidence type="ECO:0000256" key="1">
    <source>
        <dbReference type="ARBA" id="ARBA00004141"/>
    </source>
</evidence>
<feature type="compositionally biased region" description="Polar residues" evidence="8">
    <location>
        <begin position="44"/>
        <end position="53"/>
    </location>
</feature>
<dbReference type="EMBL" id="DF237072">
    <property type="protein sequence ID" value="GAQ82763.1"/>
    <property type="molecule type" value="Genomic_DNA"/>
</dbReference>
<dbReference type="OMA" id="MKWTHIA"/>
<gene>
    <name evidence="11" type="ORF">KFL_001230110</name>
</gene>
<dbReference type="GO" id="GO:0015179">
    <property type="term" value="F:L-amino acid transmembrane transporter activity"/>
    <property type="evidence" value="ECO:0000318"/>
    <property type="project" value="GO_Central"/>
</dbReference>